<reference evidence="9" key="1">
    <citation type="journal article" date="2019" name="Int. J. Syst. Evol. Microbiol.">
        <title>The Global Catalogue of Microorganisms (GCM) 10K type strain sequencing project: providing services to taxonomists for standard genome sequencing and annotation.</title>
        <authorList>
            <consortium name="The Broad Institute Genomics Platform"/>
            <consortium name="The Broad Institute Genome Sequencing Center for Infectious Disease"/>
            <person name="Wu L."/>
            <person name="Ma J."/>
        </authorList>
    </citation>
    <scope>NUCLEOTIDE SEQUENCE [LARGE SCALE GENOMIC DNA]</scope>
    <source>
        <strain evidence="9">CCUG 62215</strain>
    </source>
</reference>
<gene>
    <name evidence="8" type="ORF">ACFQ1Q_03950</name>
</gene>
<dbReference type="PANTHER" id="PTHR43304">
    <property type="entry name" value="PHYTOCHROME-LIKE PROTEIN CPH1"/>
    <property type="match status" value="1"/>
</dbReference>
<keyword evidence="8" id="KW-0547">Nucleotide-binding</keyword>
<evidence type="ECO:0000259" key="6">
    <source>
        <dbReference type="PROSITE" id="PS50109"/>
    </source>
</evidence>
<comment type="caution">
    <text evidence="8">The sequence shown here is derived from an EMBL/GenBank/DDBJ whole genome shotgun (WGS) entry which is preliminary data.</text>
</comment>
<keyword evidence="3" id="KW-0597">Phosphoprotein</keyword>
<proteinExistence type="predicted"/>
<dbReference type="PROSITE" id="PS50109">
    <property type="entry name" value="HIS_KIN"/>
    <property type="match status" value="1"/>
</dbReference>
<dbReference type="PROSITE" id="PS50113">
    <property type="entry name" value="PAC"/>
    <property type="match status" value="1"/>
</dbReference>
<dbReference type="PANTHER" id="PTHR43304:SF1">
    <property type="entry name" value="PAC DOMAIN-CONTAINING PROTEIN"/>
    <property type="match status" value="1"/>
</dbReference>
<dbReference type="EC" id="2.7.13.3" evidence="2"/>
<dbReference type="SUPFAM" id="SSF55785">
    <property type="entry name" value="PYP-like sensor domain (PAS domain)"/>
    <property type="match status" value="1"/>
</dbReference>
<dbReference type="SUPFAM" id="SSF55874">
    <property type="entry name" value="ATPase domain of HSP90 chaperone/DNA topoisomerase II/histidine kinase"/>
    <property type="match status" value="1"/>
</dbReference>
<evidence type="ECO:0000256" key="1">
    <source>
        <dbReference type="ARBA" id="ARBA00000085"/>
    </source>
</evidence>
<dbReference type="InterPro" id="IPR036890">
    <property type="entry name" value="HATPase_C_sf"/>
</dbReference>
<dbReference type="InterPro" id="IPR005467">
    <property type="entry name" value="His_kinase_dom"/>
</dbReference>
<dbReference type="Gene3D" id="3.30.565.10">
    <property type="entry name" value="Histidine kinase-like ATPase, C-terminal domain"/>
    <property type="match status" value="1"/>
</dbReference>
<keyword evidence="5" id="KW-0418">Kinase</keyword>
<name>A0ABW3N3X6_9FLAO</name>
<dbReference type="Proteomes" id="UP001597013">
    <property type="component" value="Unassembled WGS sequence"/>
</dbReference>
<evidence type="ECO:0000256" key="3">
    <source>
        <dbReference type="ARBA" id="ARBA00022553"/>
    </source>
</evidence>
<dbReference type="InterPro" id="IPR003594">
    <property type="entry name" value="HATPase_dom"/>
</dbReference>
<dbReference type="GO" id="GO:0005524">
    <property type="term" value="F:ATP binding"/>
    <property type="evidence" value="ECO:0007669"/>
    <property type="project" value="UniProtKB-KW"/>
</dbReference>
<dbReference type="PRINTS" id="PR00344">
    <property type="entry name" value="BCTRLSENSOR"/>
</dbReference>
<keyword evidence="9" id="KW-1185">Reference proteome</keyword>
<evidence type="ECO:0000256" key="5">
    <source>
        <dbReference type="ARBA" id="ARBA00022777"/>
    </source>
</evidence>
<dbReference type="InterPro" id="IPR052162">
    <property type="entry name" value="Sensor_kinase/Photoreceptor"/>
</dbReference>
<feature type="domain" description="Histidine kinase" evidence="6">
    <location>
        <begin position="275"/>
        <end position="487"/>
    </location>
</feature>
<dbReference type="SMART" id="SM00387">
    <property type="entry name" value="HATPase_c"/>
    <property type="match status" value="1"/>
</dbReference>
<protein>
    <recommendedName>
        <fullName evidence="2">histidine kinase</fullName>
        <ecNumber evidence="2">2.7.13.3</ecNumber>
    </recommendedName>
</protein>
<dbReference type="EMBL" id="JBHTJL010000009">
    <property type="protein sequence ID" value="MFD1062387.1"/>
    <property type="molecule type" value="Genomic_DNA"/>
</dbReference>
<dbReference type="Pfam" id="PF02518">
    <property type="entry name" value="HATPase_c"/>
    <property type="match status" value="1"/>
</dbReference>
<evidence type="ECO:0000313" key="8">
    <source>
        <dbReference type="EMBL" id="MFD1062387.1"/>
    </source>
</evidence>
<dbReference type="InterPro" id="IPR000700">
    <property type="entry name" value="PAS-assoc_C"/>
</dbReference>
<evidence type="ECO:0000256" key="4">
    <source>
        <dbReference type="ARBA" id="ARBA00022679"/>
    </source>
</evidence>
<dbReference type="Gene3D" id="3.30.450.20">
    <property type="entry name" value="PAS domain"/>
    <property type="match status" value="1"/>
</dbReference>
<dbReference type="InterPro" id="IPR000014">
    <property type="entry name" value="PAS"/>
</dbReference>
<evidence type="ECO:0000256" key="2">
    <source>
        <dbReference type="ARBA" id="ARBA00012438"/>
    </source>
</evidence>
<evidence type="ECO:0000313" key="9">
    <source>
        <dbReference type="Proteomes" id="UP001597013"/>
    </source>
</evidence>
<sequence length="487" mass="56461">MQLKINALNKQVITNNKLCYWELTQNKSYWSSAFITNLGYCVDELSIGLDFFLDNIIHPDFKQTFRDNFYNLVRYNIAFKQNILLINKNKEQLDYVCTTDDALDLIYGKENSNNIYFFKSKINTHEKVRGSNFYYLETADMTSTGSWYVDFENKKSYWDNITRRILEYPDDFIPSVKKIDKVINLKHKSLVLQTFYECSKFGKPFDIEILVNTAKNRKIWARAKGKPVFDKGKNIIGLRGVFQDIDDRKQNEIKIERAARVVKSQNSRLFNFAHIVSHNLRSHTSNLSLILQMINEVNDINEKLELLDNLTEVSDSLNSTINHLNEVVTVHSSVKEPREIVRFDETLNRACVSISQMIASNKASIITDFSAVESVKYIPAYMDSIFLNLLSNAIKYRDEIRIPKIEIKTYYSPDDESRICLKIKDNGKGIDLDKFGDKIFGMYKTFHYNKDATGIGLFITKNQIESLNGTIEVESKVNEGTTFLITF</sequence>
<keyword evidence="4" id="KW-0808">Transferase</keyword>
<feature type="domain" description="PAC" evidence="7">
    <location>
        <begin position="205"/>
        <end position="257"/>
    </location>
</feature>
<keyword evidence="8" id="KW-0067">ATP-binding</keyword>
<evidence type="ECO:0000259" key="7">
    <source>
        <dbReference type="PROSITE" id="PS50113"/>
    </source>
</evidence>
<dbReference type="InterPro" id="IPR035965">
    <property type="entry name" value="PAS-like_dom_sf"/>
</dbReference>
<accession>A0ABW3N3X6</accession>
<organism evidence="8 9">
    <name type="scientific">Winogradskyella litorisediminis</name>
    <dbReference type="NCBI Taxonomy" id="1156618"/>
    <lineage>
        <taxon>Bacteria</taxon>
        <taxon>Pseudomonadati</taxon>
        <taxon>Bacteroidota</taxon>
        <taxon>Flavobacteriia</taxon>
        <taxon>Flavobacteriales</taxon>
        <taxon>Flavobacteriaceae</taxon>
        <taxon>Winogradskyella</taxon>
    </lineage>
</organism>
<dbReference type="CDD" id="cd00130">
    <property type="entry name" value="PAS"/>
    <property type="match status" value="1"/>
</dbReference>
<comment type="catalytic activity">
    <reaction evidence="1">
        <text>ATP + protein L-histidine = ADP + protein N-phospho-L-histidine.</text>
        <dbReference type="EC" id="2.7.13.3"/>
    </reaction>
</comment>
<dbReference type="RefSeq" id="WP_386128201.1">
    <property type="nucleotide sequence ID" value="NZ_JBHTJL010000009.1"/>
</dbReference>
<dbReference type="InterPro" id="IPR004358">
    <property type="entry name" value="Sig_transdc_His_kin-like_C"/>
</dbReference>